<evidence type="ECO:0000256" key="2">
    <source>
        <dbReference type="SAM" id="SignalP"/>
    </source>
</evidence>
<dbReference type="RefSeq" id="WP_057662872.1">
    <property type="nucleotide sequence ID" value="NZ_JACIUV010000007.1"/>
</dbReference>
<dbReference type="PROSITE" id="PS00018">
    <property type="entry name" value="EF_HAND_1"/>
    <property type="match status" value="1"/>
</dbReference>
<proteinExistence type="predicted"/>
<dbReference type="STRING" id="266128.ABB25_01755"/>
<feature type="compositionally biased region" description="Polar residues" evidence="1">
    <location>
        <begin position="38"/>
        <end position="49"/>
    </location>
</feature>
<feature type="compositionally biased region" description="Low complexity" evidence="1">
    <location>
        <begin position="82"/>
        <end position="97"/>
    </location>
</feature>
<reference evidence="5 7" key="2">
    <citation type="submission" date="2020-08" db="EMBL/GenBank/DDBJ databases">
        <title>Stenotrophomonas sp. W1S232.</title>
        <authorList>
            <person name="Deng Y."/>
        </authorList>
    </citation>
    <scope>NUCLEOTIDE SEQUENCE [LARGE SCALE GENOMIC DNA]</scope>
    <source>
        <strain evidence="5 7">W1S232</strain>
    </source>
</reference>
<comment type="caution">
    <text evidence="4">The sequence shown here is derived from an EMBL/GenBank/DDBJ whole genome shotgun (WGS) entry which is preliminary data.</text>
</comment>
<dbReference type="EMBL" id="LDJH01000005">
    <property type="protein sequence ID" value="KRG60021.1"/>
    <property type="molecule type" value="Genomic_DNA"/>
</dbReference>
<organism evidence="4 6">
    <name type="scientific">Stenotrophomonas koreensis</name>
    <dbReference type="NCBI Taxonomy" id="266128"/>
    <lineage>
        <taxon>Bacteria</taxon>
        <taxon>Pseudomonadati</taxon>
        <taxon>Pseudomonadota</taxon>
        <taxon>Gammaproteobacteria</taxon>
        <taxon>Lysobacterales</taxon>
        <taxon>Lysobacteraceae</taxon>
        <taxon>Stenotrophomonas</taxon>
    </lineage>
</organism>
<dbReference type="Proteomes" id="UP000051254">
    <property type="component" value="Unassembled WGS sequence"/>
</dbReference>
<gene>
    <name evidence="4" type="ORF">ABB25_01755</name>
    <name evidence="5" type="ORF">H4O09_13475</name>
</gene>
<protein>
    <submittedName>
        <fullName evidence="5">EF-hand domain-containing protein</fullName>
    </submittedName>
</protein>
<dbReference type="Gene3D" id="1.10.238.10">
    <property type="entry name" value="EF-hand"/>
    <property type="match status" value="1"/>
</dbReference>
<evidence type="ECO:0000256" key="1">
    <source>
        <dbReference type="SAM" id="MobiDB-lite"/>
    </source>
</evidence>
<dbReference type="Pfam" id="PF13202">
    <property type="entry name" value="EF-hand_5"/>
    <property type="match status" value="2"/>
</dbReference>
<feature type="region of interest" description="Disordered" evidence="1">
    <location>
        <begin position="23"/>
        <end position="51"/>
    </location>
</feature>
<dbReference type="PROSITE" id="PS50222">
    <property type="entry name" value="EF_HAND_2"/>
    <property type="match status" value="1"/>
</dbReference>
<dbReference type="AlphaFoldDB" id="A0A0R0BS91"/>
<evidence type="ECO:0000259" key="3">
    <source>
        <dbReference type="PROSITE" id="PS50222"/>
    </source>
</evidence>
<accession>A0A7W3V2V0</accession>
<evidence type="ECO:0000313" key="7">
    <source>
        <dbReference type="Proteomes" id="UP000550609"/>
    </source>
</evidence>
<keyword evidence="6" id="KW-1185">Reference proteome</keyword>
<keyword evidence="2" id="KW-0732">Signal</keyword>
<dbReference type="GO" id="GO:0005509">
    <property type="term" value="F:calcium ion binding"/>
    <property type="evidence" value="ECO:0007669"/>
    <property type="project" value="InterPro"/>
</dbReference>
<reference evidence="4 6" key="1">
    <citation type="submission" date="2015-05" db="EMBL/GenBank/DDBJ databases">
        <title>Genome sequencing and analysis of members of genus Stenotrophomonas.</title>
        <authorList>
            <person name="Patil P.P."/>
            <person name="Midha S."/>
            <person name="Patil P.B."/>
        </authorList>
    </citation>
    <scope>NUCLEOTIDE SEQUENCE [LARGE SCALE GENOMIC DNA]</scope>
    <source>
        <strain evidence="4 6">DSM 17805</strain>
    </source>
</reference>
<dbReference type="EMBL" id="JACIUV010000007">
    <property type="protein sequence ID" value="MBB1118062.1"/>
    <property type="molecule type" value="Genomic_DNA"/>
</dbReference>
<feature type="chain" id="PRO_5006392981" evidence="2">
    <location>
        <begin position="24"/>
        <end position="109"/>
    </location>
</feature>
<dbReference type="SUPFAM" id="SSF47473">
    <property type="entry name" value="EF-hand"/>
    <property type="match status" value="1"/>
</dbReference>
<sequence>MSRFNALPLCALLVAAAAAPAMAQDSTTAAGSGHSWASLDTNGDGNLSKQEAAAHSTLAGVFDQADSNADGELSGQEYSAYLAATATPETATSADAAEPLSEPEEDPAN</sequence>
<name>A0A0R0BS91_9GAMM</name>
<feature type="signal peptide" evidence="2">
    <location>
        <begin position="1"/>
        <end position="23"/>
    </location>
</feature>
<dbReference type="InterPro" id="IPR018247">
    <property type="entry name" value="EF_Hand_1_Ca_BS"/>
</dbReference>
<dbReference type="PATRIC" id="fig|266128.3.peg.1995"/>
<evidence type="ECO:0000313" key="6">
    <source>
        <dbReference type="Proteomes" id="UP000051254"/>
    </source>
</evidence>
<accession>A0A0R0BS91</accession>
<feature type="region of interest" description="Disordered" evidence="1">
    <location>
        <begin position="82"/>
        <end position="109"/>
    </location>
</feature>
<dbReference type="InterPro" id="IPR002048">
    <property type="entry name" value="EF_hand_dom"/>
</dbReference>
<evidence type="ECO:0000313" key="5">
    <source>
        <dbReference type="EMBL" id="MBB1118062.1"/>
    </source>
</evidence>
<evidence type="ECO:0000313" key="4">
    <source>
        <dbReference type="EMBL" id="KRG60021.1"/>
    </source>
</evidence>
<feature type="domain" description="EF-hand" evidence="3">
    <location>
        <begin position="53"/>
        <end position="88"/>
    </location>
</feature>
<dbReference type="Proteomes" id="UP000550609">
    <property type="component" value="Unassembled WGS sequence"/>
</dbReference>
<dbReference type="InterPro" id="IPR011992">
    <property type="entry name" value="EF-hand-dom_pair"/>
</dbReference>
<dbReference type="OrthoDB" id="6310942at2"/>